<organism evidence="1">
    <name type="scientific">Lyngbya confervoides BDU141951</name>
    <dbReference type="NCBI Taxonomy" id="1574623"/>
    <lineage>
        <taxon>Bacteria</taxon>
        <taxon>Bacillati</taxon>
        <taxon>Cyanobacteriota</taxon>
        <taxon>Cyanophyceae</taxon>
        <taxon>Oscillatoriophycideae</taxon>
        <taxon>Oscillatoriales</taxon>
        <taxon>Microcoleaceae</taxon>
        <taxon>Lyngbya</taxon>
    </lineage>
</organism>
<comment type="caution">
    <text evidence="1">The sequence shown here is derived from an EMBL/GenBank/DDBJ whole genome shotgun (WGS) entry which is preliminary data.</text>
</comment>
<protein>
    <submittedName>
        <fullName evidence="1">Uncharacterized protein</fullName>
    </submittedName>
</protein>
<name>A0A0C1Y331_9CYAN</name>
<gene>
    <name evidence="1" type="ORF">QQ91_010945</name>
</gene>
<accession>A0A0C1Y331</accession>
<dbReference type="AlphaFoldDB" id="A0A0C1Y331"/>
<dbReference type="EMBL" id="JTHE02000003">
    <property type="protein sequence ID" value="NEV67635.1"/>
    <property type="molecule type" value="Genomic_DNA"/>
</dbReference>
<sequence length="513" mass="56922">MSIPFILEVVLGLVFIYFALSLLASEIQEIIGTLLQWRAEHLKRSIEVLIAGNDPASKAAAEAFADRLYDTPLVRSLNQEATGPIAHFFRLINHAVGRLYRLVTRTRNVFGDKTSGPSYIPAQTFAQALLDNLQIEDLRTVLLESRLGQFTEEQLMLPLNRMVNDLRASTANEFLLNAEFRTLENSVRQLIYDFREKRTTLSETIDRLIARLDEFTAAAQIALPDNHHLTETFMRRLEFLKQALASTTLDKAALLKRIQPSLAELVSVVDRKSPIYQEIKGLASKDGGRIQEIFERIDAHGLPKSLQSTLLSLADKAGSSLAAKASDTVLNTMQSLADDSVSNLKIYLSDLETDVKSLGQEVESWFNRGMARSQGVYKRNAKAVALLIGIAIAISLNADSLHMLDRLSRDPAIRSAINQAAEEIGAANPEAMADIEDQVDAALNELPIPIGYGEAVTSKQQEAQANWFIPLVPRRVIGWFITGFAISMGSSFWFNLLKRIVDVKNSGKLDDSN</sequence>
<reference evidence="1" key="2">
    <citation type="journal article" date="2015" name="Genome Announc.">
        <title>Draft Genome Sequence of Filamentous Marine Cyanobacterium Lyngbya confervoides Strain BDU141951.</title>
        <authorList>
            <person name="Chandrababunaidu M.M."/>
            <person name="Sen D."/>
            <person name="Tripathy S."/>
        </authorList>
    </citation>
    <scope>NUCLEOTIDE SEQUENCE</scope>
    <source>
        <strain evidence="1">BDU141951</strain>
    </source>
</reference>
<reference evidence="1" key="3">
    <citation type="submission" date="2020-02" db="EMBL/GenBank/DDBJ databases">
        <authorList>
            <person name="Sarangi A.N."/>
            <person name="Ghosh S."/>
            <person name="Mukherjee M."/>
            <person name="Tripathy S."/>
        </authorList>
    </citation>
    <scope>NUCLEOTIDE SEQUENCE</scope>
    <source>
        <strain evidence="1">BDU141951</strain>
    </source>
</reference>
<reference evidence="1" key="1">
    <citation type="submission" date="2014-11" db="EMBL/GenBank/DDBJ databases">
        <authorList>
            <person name="Malar M.C."/>
            <person name="Sen D."/>
            <person name="Tripathy S."/>
        </authorList>
    </citation>
    <scope>NUCLEOTIDE SEQUENCE</scope>
    <source>
        <strain evidence="1">BDU141951</strain>
    </source>
</reference>
<proteinExistence type="predicted"/>
<evidence type="ECO:0000313" key="1">
    <source>
        <dbReference type="EMBL" id="NEV67635.1"/>
    </source>
</evidence>